<name>A0ABR7WU41_9SPHI</name>
<dbReference type="EMBL" id="JACWMY010000009">
    <property type="protein sequence ID" value="MBD1365703.1"/>
    <property type="molecule type" value="Genomic_DNA"/>
</dbReference>
<gene>
    <name evidence="1" type="ORF">IDJ77_17945</name>
</gene>
<protein>
    <submittedName>
        <fullName evidence="1">DUF4279 domain-containing protein</fullName>
    </submittedName>
</protein>
<dbReference type="Proteomes" id="UP000606600">
    <property type="component" value="Unassembled WGS sequence"/>
</dbReference>
<evidence type="ECO:0000313" key="2">
    <source>
        <dbReference type="Proteomes" id="UP000606600"/>
    </source>
</evidence>
<dbReference type="RefSeq" id="WP_191190363.1">
    <property type="nucleotide sequence ID" value="NZ_JACWMY010000009.1"/>
</dbReference>
<evidence type="ECO:0000313" key="1">
    <source>
        <dbReference type="EMBL" id="MBD1365703.1"/>
    </source>
</evidence>
<keyword evidence="2" id="KW-1185">Reference proteome</keyword>
<reference evidence="1 2" key="1">
    <citation type="submission" date="2020-09" db="EMBL/GenBank/DDBJ databases">
        <title>Novel species of Mucilaginibacter isolated from a glacier on the Tibetan Plateau.</title>
        <authorList>
            <person name="Liu Q."/>
            <person name="Xin Y.-H."/>
        </authorList>
    </citation>
    <scope>NUCLEOTIDE SEQUENCE [LARGE SCALE GENOMIC DNA]</scope>
    <source>
        <strain evidence="1 2">ZT4R22</strain>
    </source>
</reference>
<dbReference type="InterPro" id="IPR025459">
    <property type="entry name" value="DUF4279"/>
</dbReference>
<accession>A0ABR7WU41</accession>
<proteinExistence type="predicted"/>
<sequence length="138" mass="16018">MKKNEIDLRFIIADIEDNSHDAITFLTGVNPIYVRIKGLPRNPKNPASPLWTNNLWSMDSGLGKHADFETQMNALLDIIETKKEVFKTFCTEYHCEFACALMVYRDNGESTPSVHLNKRYNKLIKELDIEFDIDLYVF</sequence>
<comment type="caution">
    <text evidence="1">The sequence shown here is derived from an EMBL/GenBank/DDBJ whole genome shotgun (WGS) entry which is preliminary data.</text>
</comment>
<dbReference type="Pfam" id="PF14106">
    <property type="entry name" value="DUF4279"/>
    <property type="match status" value="1"/>
</dbReference>
<organism evidence="1 2">
    <name type="scientific">Mucilaginibacter pankratovii</name>
    <dbReference type="NCBI Taxonomy" id="2772110"/>
    <lineage>
        <taxon>Bacteria</taxon>
        <taxon>Pseudomonadati</taxon>
        <taxon>Bacteroidota</taxon>
        <taxon>Sphingobacteriia</taxon>
        <taxon>Sphingobacteriales</taxon>
        <taxon>Sphingobacteriaceae</taxon>
        <taxon>Mucilaginibacter</taxon>
    </lineage>
</organism>